<sequence>MTVLVPPVGPLTAARRYLLDELAARSNPLPVSQVVPEGSPTSYTLLSRPGTTTDVFLQHSLIRLRTFDDDLVRLERNADLLHRLMLHAVHRHIVVPAAADDPGGEVWITGAKHEFGPASLDDKRVPLPGMQSAVFWTIGLRPERS</sequence>
<reference evidence="1 2" key="1">
    <citation type="submission" date="2017-06" db="EMBL/GenBank/DDBJ databases">
        <authorList>
            <person name="Barekzi N."/>
            <person name="Denby H.W."/>
            <person name="Murphy J.L."/>
            <person name="Richards S."/>
            <person name="Womack F.R."/>
            <person name="Stoner T.H."/>
            <person name="Garlena R.A."/>
            <person name="Russell D.A."/>
            <person name="Pope W.H."/>
            <person name="Jacobs-Sera D."/>
            <person name="Hatfull G.F."/>
        </authorList>
    </citation>
    <scope>NUCLEOTIDE SEQUENCE [LARGE SCALE GENOMIC DNA]</scope>
</reference>
<protein>
    <submittedName>
        <fullName evidence="1">Tail terminator</fullName>
    </submittedName>
</protein>
<dbReference type="Proteomes" id="UP000224528">
    <property type="component" value="Segment"/>
</dbReference>
<evidence type="ECO:0000313" key="2">
    <source>
        <dbReference type="Proteomes" id="UP000224528"/>
    </source>
</evidence>
<gene>
    <name evidence="1" type="primary">16</name>
    <name evidence="1" type="ORF">SEA_UNICORN_16</name>
</gene>
<name>A0A222ZKP5_9CAUD</name>
<dbReference type="EMBL" id="MF324908">
    <property type="protein sequence ID" value="ASR85028.1"/>
    <property type="molecule type" value="Genomic_DNA"/>
</dbReference>
<proteinExistence type="predicted"/>
<dbReference type="KEGG" id="vg:60322626"/>
<dbReference type="GeneID" id="60322626"/>
<keyword evidence="2" id="KW-1185">Reference proteome</keyword>
<evidence type="ECO:0000313" key="1">
    <source>
        <dbReference type="EMBL" id="ASR85028.1"/>
    </source>
</evidence>
<organism evidence="1 2">
    <name type="scientific">Mycobacterium phage Unicorn</name>
    <dbReference type="NCBI Taxonomy" id="2015825"/>
    <lineage>
        <taxon>Viruses</taxon>
        <taxon>Duplodnaviria</taxon>
        <taxon>Heunggongvirae</taxon>
        <taxon>Uroviricota</taxon>
        <taxon>Caudoviricetes</taxon>
        <taxon>Weiservirinae</taxon>
        <taxon>Unicornvirus</taxon>
        <taxon>Unicornvirus unicorn</taxon>
    </lineage>
</organism>
<dbReference type="RefSeq" id="YP_009951195.1">
    <property type="nucleotide sequence ID" value="NC_051599.1"/>
</dbReference>
<accession>A0A222ZKP5</accession>